<keyword evidence="6 11" id="KW-0479">Metal-binding</keyword>
<dbReference type="OMA" id="VKRCQCP"/>
<dbReference type="VEuPathDB" id="FungiDB:PNEG_00508"/>
<dbReference type="Proteomes" id="UP000011958">
    <property type="component" value="Unassembled WGS sequence"/>
</dbReference>
<comment type="catalytic activity">
    <reaction evidence="9 11">
        <text>geranylgeranyl diphosphate + L-cysteinyl-[protein] = S-geranylgeranyl-L-cysteinyl-[protein] + diphosphate</text>
        <dbReference type="Rhea" id="RHEA:21240"/>
        <dbReference type="Rhea" id="RHEA-COMP:10131"/>
        <dbReference type="Rhea" id="RHEA-COMP:11537"/>
        <dbReference type="ChEBI" id="CHEBI:29950"/>
        <dbReference type="ChEBI" id="CHEBI:33019"/>
        <dbReference type="ChEBI" id="CHEBI:57533"/>
        <dbReference type="ChEBI" id="CHEBI:86021"/>
        <dbReference type="EC" id="2.5.1.60"/>
    </reaction>
</comment>
<accession>M7PC69</accession>
<dbReference type="eggNOG" id="KOG0366">
    <property type="taxonomic scope" value="Eukaryota"/>
</dbReference>
<dbReference type="InterPro" id="IPR008930">
    <property type="entry name" value="Terpenoid_cyclase/PrenylTrfase"/>
</dbReference>
<evidence type="ECO:0000256" key="9">
    <source>
        <dbReference type="ARBA" id="ARBA00047658"/>
    </source>
</evidence>
<gene>
    <name evidence="13" type="ORF">PNEG_00508</name>
</gene>
<dbReference type="InterPro" id="IPR045089">
    <property type="entry name" value="PGGT1B-like"/>
</dbReference>
<dbReference type="PANTHER" id="PTHR11774:SF11">
    <property type="entry name" value="GERANYLGERANYL TRANSFERASE TYPE-2 SUBUNIT BETA"/>
    <property type="match status" value="1"/>
</dbReference>
<evidence type="ECO:0000313" key="14">
    <source>
        <dbReference type="Proteomes" id="UP000011958"/>
    </source>
</evidence>
<dbReference type="GO" id="GO:0046872">
    <property type="term" value="F:metal ion binding"/>
    <property type="evidence" value="ECO:0007669"/>
    <property type="project" value="UniProtKB-KW"/>
</dbReference>
<evidence type="ECO:0000256" key="1">
    <source>
        <dbReference type="ARBA" id="ARBA00010497"/>
    </source>
</evidence>
<evidence type="ECO:0000256" key="8">
    <source>
        <dbReference type="ARBA" id="ARBA00022833"/>
    </source>
</evidence>
<evidence type="ECO:0000256" key="3">
    <source>
        <dbReference type="ARBA" id="ARBA00012656"/>
    </source>
</evidence>
<organism evidence="13 14">
    <name type="scientific">Pneumocystis murina (strain B123)</name>
    <name type="common">Mouse pneumocystis pneumonia agent</name>
    <name type="synonym">Pneumocystis carinii f. sp. muris</name>
    <dbReference type="NCBI Taxonomy" id="1069680"/>
    <lineage>
        <taxon>Eukaryota</taxon>
        <taxon>Fungi</taxon>
        <taxon>Dikarya</taxon>
        <taxon>Ascomycota</taxon>
        <taxon>Taphrinomycotina</taxon>
        <taxon>Pneumocystomycetes</taxon>
        <taxon>Pneumocystaceae</taxon>
        <taxon>Pneumocystis</taxon>
    </lineage>
</organism>
<comment type="caution">
    <text evidence="13">The sequence shown here is derived from an EMBL/GenBank/DDBJ whole genome shotgun (WGS) entry which is preliminary data.</text>
</comment>
<evidence type="ECO:0000256" key="6">
    <source>
        <dbReference type="ARBA" id="ARBA00022723"/>
    </source>
</evidence>
<keyword evidence="4 11" id="KW-0637">Prenyltransferase</keyword>
<dbReference type="GO" id="GO:0004663">
    <property type="term" value="F:Rab geranylgeranyltransferase activity"/>
    <property type="evidence" value="ECO:0007669"/>
    <property type="project" value="UniProtKB-UniRule"/>
</dbReference>
<comment type="subunit">
    <text evidence="2">Heterodimer of an alpha and a beta subunit.</text>
</comment>
<evidence type="ECO:0000313" key="13">
    <source>
        <dbReference type="EMBL" id="EMR11495.1"/>
    </source>
</evidence>
<dbReference type="GO" id="GO:0170069">
    <property type="term" value="C:geranylgeranyltransferase-III complex"/>
    <property type="evidence" value="ECO:0007669"/>
    <property type="project" value="EnsemblFungi"/>
</dbReference>
<evidence type="ECO:0000256" key="5">
    <source>
        <dbReference type="ARBA" id="ARBA00022679"/>
    </source>
</evidence>
<evidence type="ECO:0000256" key="4">
    <source>
        <dbReference type="ARBA" id="ARBA00022602"/>
    </source>
</evidence>
<dbReference type="Gene3D" id="1.50.10.20">
    <property type="match status" value="1"/>
</dbReference>
<dbReference type="GeneID" id="19894206"/>
<dbReference type="RefSeq" id="XP_007872396.1">
    <property type="nucleotide sequence ID" value="XM_007874205.1"/>
</dbReference>
<dbReference type="EC" id="2.5.1.60" evidence="3 11"/>
<dbReference type="Pfam" id="PF00432">
    <property type="entry name" value="Prenyltrans"/>
    <property type="match status" value="1"/>
</dbReference>
<dbReference type="CDD" id="cd02894">
    <property type="entry name" value="GGTase-II"/>
    <property type="match status" value="1"/>
</dbReference>
<evidence type="ECO:0000256" key="11">
    <source>
        <dbReference type="RuleBase" id="RU365076"/>
    </source>
</evidence>
<keyword evidence="5 11" id="KW-0808">Transferase</keyword>
<dbReference type="GO" id="GO:0005968">
    <property type="term" value="C:Rab-protein geranylgeranyltransferase complex"/>
    <property type="evidence" value="ECO:0007669"/>
    <property type="project" value="UniProtKB-UniRule"/>
</dbReference>
<evidence type="ECO:0000256" key="10">
    <source>
        <dbReference type="ARBA" id="ARBA00069127"/>
    </source>
</evidence>
<dbReference type="PANTHER" id="PTHR11774">
    <property type="entry name" value="GERANYLGERANYL TRANSFERASE TYPE BETA SUBUNIT"/>
    <property type="match status" value="1"/>
</dbReference>
<dbReference type="InterPro" id="IPR026873">
    <property type="entry name" value="Ptb1"/>
</dbReference>
<dbReference type="FunFam" id="1.50.10.20:FF:000012">
    <property type="entry name" value="Geranylgeranyl transferase type-2 subunit beta"/>
    <property type="match status" value="1"/>
</dbReference>
<keyword evidence="8 11" id="KW-0862">Zinc</keyword>
<comment type="function">
    <text evidence="11">Catalyzes the transfer of a geranylgeranyl moiety from geranylgeranyl diphosphate to both cysteines of proteins with the C-terminal sequence -XXCC, -XCXC and -CCXX.</text>
</comment>
<dbReference type="SUPFAM" id="SSF48239">
    <property type="entry name" value="Terpenoid cyclases/Protein prenyltransferases"/>
    <property type="match status" value="1"/>
</dbReference>
<evidence type="ECO:0000259" key="12">
    <source>
        <dbReference type="Pfam" id="PF00432"/>
    </source>
</evidence>
<dbReference type="STRING" id="1069680.M7PC69"/>
<reference evidence="14" key="1">
    <citation type="journal article" date="2016" name="Nat. Commun.">
        <title>Genome analysis of three Pneumocystis species reveals adaptation mechanisms to life exclusively in mammalian hosts.</title>
        <authorList>
            <person name="Ma L."/>
            <person name="Chen Z."/>
            <person name="Huang D.W."/>
            <person name="Kutty G."/>
            <person name="Ishihara M."/>
            <person name="Wang H."/>
            <person name="Abouelleil A."/>
            <person name="Bishop L."/>
            <person name="Davey E."/>
            <person name="Deng R."/>
            <person name="Deng X."/>
            <person name="Fan L."/>
            <person name="Fantoni G."/>
            <person name="Fitzgerald M."/>
            <person name="Gogineni E."/>
            <person name="Goldberg J.M."/>
            <person name="Handley G."/>
            <person name="Hu X."/>
            <person name="Huber C."/>
            <person name="Jiao X."/>
            <person name="Jones K."/>
            <person name="Levin J.Z."/>
            <person name="Liu Y."/>
            <person name="Macdonald P."/>
            <person name="Melnikov A."/>
            <person name="Raley C."/>
            <person name="Sassi M."/>
            <person name="Sherman B.T."/>
            <person name="Song X."/>
            <person name="Sykes S."/>
            <person name="Tran B."/>
            <person name="Walsh L."/>
            <person name="Xia Y."/>
            <person name="Yang J."/>
            <person name="Young S."/>
            <person name="Zeng Q."/>
            <person name="Zheng X."/>
            <person name="Stephens R."/>
            <person name="Nusbaum C."/>
            <person name="Birren B.W."/>
            <person name="Azadi P."/>
            <person name="Lempicki R.A."/>
            <person name="Cuomo C.A."/>
            <person name="Kovacs J.A."/>
        </authorList>
    </citation>
    <scope>NUCLEOTIDE SEQUENCE [LARGE SCALE GENOMIC DNA]</scope>
    <source>
        <strain evidence="14">B123</strain>
    </source>
</reference>
<dbReference type="GO" id="GO:0006888">
    <property type="term" value="P:endoplasmic reticulum to Golgi vesicle-mediated transport"/>
    <property type="evidence" value="ECO:0007669"/>
    <property type="project" value="EnsemblFungi"/>
</dbReference>
<keyword evidence="7" id="KW-0677">Repeat</keyword>
<evidence type="ECO:0000256" key="2">
    <source>
        <dbReference type="ARBA" id="ARBA00011355"/>
    </source>
</evidence>
<keyword evidence="14" id="KW-1185">Reference proteome</keyword>
<protein>
    <recommendedName>
        <fullName evidence="10 11">Geranylgeranyl transferase type-2 subunit beta</fullName>
        <ecNumber evidence="3 11">2.5.1.60</ecNumber>
    </recommendedName>
</protein>
<dbReference type="InterPro" id="IPR001330">
    <property type="entry name" value="Prenyltrans"/>
</dbReference>
<feature type="domain" description="Prenyltransferase alpha-alpha toroid" evidence="12">
    <location>
        <begin position="4"/>
        <end position="302"/>
    </location>
</feature>
<dbReference type="AlphaFoldDB" id="M7PC69"/>
<dbReference type="GO" id="GO:0006612">
    <property type="term" value="P:protein targeting to membrane"/>
    <property type="evidence" value="ECO:0007669"/>
    <property type="project" value="EnsemblFungi"/>
</dbReference>
<comment type="cofactor">
    <cofactor evidence="11">
        <name>Zn(2+)</name>
        <dbReference type="ChEBI" id="CHEBI:29105"/>
    </cofactor>
    <text evidence="11">Binds 1 zinc ion per subunit.</text>
</comment>
<dbReference type="OrthoDB" id="5428259at2759"/>
<sequence>MLDFLIDKHIKYILSFNERKLTEYWETESRKLQSINWAVNTLFVLGRKDLIPRDDILDFVMLCKYEDDSIEAFGESSCTDPHLLNTFYAVQVLAVCDALDRINFDKIAKYISSLQDLETGAFKGYFWNEIDTRFSYSAVCCLGIIDRLDAIDIEKVVKWILKCQNLDGGFGQVPGAESHAGHVLSCIGTLSVLKRLDVIDIDLIGLWLSERQVLNGGLNGRPEKLEDVCYSWWVFSSLVMINRSHWINNEYLINFILSCQDFKNGGISERPKMQPDMFHTCFAILSLSILKYPGLLEINPVYFLPVEVVQKLKMNKT</sequence>
<dbReference type="GO" id="GO:0072657">
    <property type="term" value="P:protein localization to membrane"/>
    <property type="evidence" value="ECO:0007669"/>
    <property type="project" value="UniProtKB-ARBA"/>
</dbReference>
<name>M7PC69_PNEMU</name>
<dbReference type="EMBL" id="AFWA02000001">
    <property type="protein sequence ID" value="EMR11495.1"/>
    <property type="molecule type" value="Genomic_DNA"/>
</dbReference>
<proteinExistence type="inferred from homology"/>
<dbReference type="HOGENOM" id="CLU_028946_3_0_1"/>
<evidence type="ECO:0000256" key="7">
    <source>
        <dbReference type="ARBA" id="ARBA00022737"/>
    </source>
</evidence>
<comment type="similarity">
    <text evidence="1 11">Belongs to the protein prenyltransferase subunit beta family.</text>
</comment>